<accession>A0ABY4FG38</accession>
<proteinExistence type="predicted"/>
<dbReference type="Proteomes" id="UP000831785">
    <property type="component" value="Chromosome"/>
</dbReference>
<protein>
    <recommendedName>
        <fullName evidence="3">Restriction endonuclease</fullName>
    </recommendedName>
</protein>
<dbReference type="RefSeq" id="WP_244718555.1">
    <property type="nucleotide sequence ID" value="NZ_CP095049.1"/>
</dbReference>
<evidence type="ECO:0000313" key="2">
    <source>
        <dbReference type="Proteomes" id="UP000831785"/>
    </source>
</evidence>
<evidence type="ECO:0000313" key="1">
    <source>
        <dbReference type="EMBL" id="UOQ53396.1"/>
    </source>
</evidence>
<dbReference type="EMBL" id="CP095049">
    <property type="protein sequence ID" value="UOQ53396.1"/>
    <property type="molecule type" value="Genomic_DNA"/>
</dbReference>
<keyword evidence="2" id="KW-1185">Reference proteome</keyword>
<organism evidence="1 2">
    <name type="scientific">Hymenobacter cellulosivorans</name>
    <dbReference type="NCBI Taxonomy" id="2932249"/>
    <lineage>
        <taxon>Bacteria</taxon>
        <taxon>Pseudomonadati</taxon>
        <taxon>Bacteroidota</taxon>
        <taxon>Cytophagia</taxon>
        <taxon>Cytophagales</taxon>
        <taxon>Hymenobacteraceae</taxon>
        <taxon>Hymenobacter</taxon>
    </lineage>
</organism>
<reference evidence="1 2" key="1">
    <citation type="submission" date="2022-04" db="EMBL/GenBank/DDBJ databases">
        <title>Hymenobacter sp. isolated from the air.</title>
        <authorList>
            <person name="Won M."/>
            <person name="Lee C.-M."/>
            <person name="Woen H.-Y."/>
            <person name="Kwon S.-W."/>
        </authorList>
    </citation>
    <scope>NUCLEOTIDE SEQUENCE [LARGE SCALE GENOMIC DNA]</scope>
    <source>
        <strain evidence="2">5116 S-27</strain>
    </source>
</reference>
<evidence type="ECO:0008006" key="3">
    <source>
        <dbReference type="Google" id="ProtNLM"/>
    </source>
</evidence>
<name>A0ABY4FG38_9BACT</name>
<gene>
    <name evidence="1" type="ORF">MUN80_01240</name>
</gene>
<sequence length="448" mass="50779">MPKNSMCESCGALVEVAVTDPGSSDITAAWQAQSKRLKEVQIRGGSLEKEIKEILGWDSGRVVYHSHHGYDVQMDSIYPSKEAPEVIVSVTYTDPDTKGHSNENKLQLKVGELALIKYAYPQCRVVLVIGGSKDSWLPYVLEAFKYFFDDIIFVWEPSGVFELNILKINPDSVALKHKSFWEQLSLEWHAIELKGEDFNPPTGLLRYKIADKIKGQNPPVDHPDLVNSRIAALCLNRSKRKGGAEWNNFRKRNWNALEQSRSYFNPLESLVEISLTDAKLSFEGGIAHDISVPSFLHQLGMENTLMSEDFVLFSEKFKCPVYIQCKASGGGRDQHGKNIQNRAKEQVSRGILYRSTLVGSVFTLNPKYYIWISVLDGNWGVTKRTPRKYIHMLQFAGYDHFFGSEELVDSDYEPLPSDTNPLTRFLIDELDCRKKEETDLSIALSLSL</sequence>